<comment type="caution">
    <text evidence="12">Lacks conserved residue(s) required for the propagation of feature annotation.</text>
</comment>
<dbReference type="FunFam" id="1.20.1740.10:FF:000013">
    <property type="entry name" value="Solute carrier family 12 member"/>
    <property type="match status" value="1"/>
</dbReference>
<dbReference type="GO" id="GO:0006884">
    <property type="term" value="P:cell volume homeostasis"/>
    <property type="evidence" value="ECO:0007669"/>
    <property type="project" value="TreeGrafter"/>
</dbReference>
<keyword evidence="11 12" id="KW-0539">Nucleus</keyword>
<dbReference type="GO" id="GO:0003700">
    <property type="term" value="F:DNA-binding transcription factor activity"/>
    <property type="evidence" value="ECO:0007669"/>
    <property type="project" value="InterPro"/>
</dbReference>
<dbReference type="InterPro" id="IPR004842">
    <property type="entry name" value="SLC12A_fam"/>
</dbReference>
<dbReference type="Proteomes" id="UP000095282">
    <property type="component" value="Unplaced"/>
</dbReference>
<feature type="transmembrane region" description="Helical" evidence="14">
    <location>
        <begin position="321"/>
        <end position="339"/>
    </location>
</feature>
<dbReference type="InterPro" id="IPR004841">
    <property type="entry name" value="AA-permease/SLC12A_dom"/>
</dbReference>
<evidence type="ECO:0000256" key="14">
    <source>
        <dbReference type="SAM" id="Phobius"/>
    </source>
</evidence>
<dbReference type="WBParaSite" id="Csp11.Scaffold605.g5637.t1">
    <property type="protein sequence ID" value="Csp11.Scaffold605.g5637.t1"/>
    <property type="gene ID" value="Csp11.Scaffold605.g5637"/>
</dbReference>
<dbReference type="PANTHER" id="PTHR11827">
    <property type="entry name" value="SOLUTE CARRIER FAMILY 12, CATION COTRANSPORTERS"/>
    <property type="match status" value="1"/>
</dbReference>
<feature type="transmembrane region" description="Helical" evidence="14">
    <location>
        <begin position="449"/>
        <end position="467"/>
    </location>
</feature>
<evidence type="ECO:0000259" key="15">
    <source>
        <dbReference type="PROSITE" id="PS50252"/>
    </source>
</evidence>
<dbReference type="GO" id="GO:0005634">
    <property type="term" value="C:nucleus"/>
    <property type="evidence" value="ECO:0007669"/>
    <property type="project" value="UniProtKB-SubCell"/>
</dbReference>
<comment type="similarity">
    <text evidence="2">Belongs to the SLC12A transporter family.</text>
</comment>
<dbReference type="Pfam" id="PF03522">
    <property type="entry name" value="SLC12"/>
    <property type="match status" value="1"/>
</dbReference>
<dbReference type="eggNOG" id="KOG3586">
    <property type="taxonomic scope" value="Eukaryota"/>
</dbReference>
<evidence type="ECO:0000313" key="16">
    <source>
        <dbReference type="Proteomes" id="UP000095282"/>
    </source>
</evidence>
<dbReference type="InterPro" id="IPR025749">
    <property type="entry name" value="Sphingomyelin_synth-like_dom"/>
</dbReference>
<feature type="transmembrane region" description="Helical" evidence="14">
    <location>
        <begin position="116"/>
        <end position="143"/>
    </location>
</feature>
<dbReference type="InterPro" id="IPR046360">
    <property type="entry name" value="T-box_DNA-bd"/>
</dbReference>
<dbReference type="GO" id="GO:0016020">
    <property type="term" value="C:membrane"/>
    <property type="evidence" value="ECO:0007669"/>
    <property type="project" value="UniProtKB-SubCell"/>
</dbReference>
<dbReference type="SUPFAM" id="SSF49417">
    <property type="entry name" value="p53-like transcription factors"/>
    <property type="match status" value="1"/>
</dbReference>
<feature type="transmembrane region" description="Helical" evidence="14">
    <location>
        <begin position="1047"/>
        <end position="1065"/>
    </location>
</feature>
<dbReference type="SMART" id="SM00425">
    <property type="entry name" value="TBOX"/>
    <property type="match status" value="1"/>
</dbReference>
<feature type="transmembrane region" description="Helical" evidence="14">
    <location>
        <begin position="1141"/>
        <end position="1161"/>
    </location>
</feature>
<dbReference type="Gene3D" id="2.60.40.820">
    <property type="entry name" value="Transcription factor, T-box"/>
    <property type="match status" value="1"/>
</dbReference>
<evidence type="ECO:0000256" key="10">
    <source>
        <dbReference type="ARBA" id="ARBA00023163"/>
    </source>
</evidence>
<sequence length="1624" mass="181148">MSNDGGNTIFGGGSSVTSYGGIVNEMFDGGGPVDGAPIENGKSPKKGAIPLIDEESQSTPRGSTAGEGAGSPSMEFATSRPGGLSTISGVFAPVALSMFSILLFMRMGFVVGQLGFLMTILQLAMAYAIVMLTVLSLCAISSNGAVEGGGVYYMISRSLGPEFGGAIGVLFFVANVFSCALYISGFTEALMNNIGNGQFPDSPTWRFFYCVLVSLVLLILSLLGSALFAKTALITFMLISICYFTWILSVVFNGHMEVAIPKVNTPAYRVPVNASDPSQGIIEDFNQTLTANYTGWSFHTLGENMFPNYTMDYTTEKPTDFALMFAIIFSGVTGLMAGANMSGELARPSVSIPRGTVQAVFTTLFAYIATAFLMASTSSRYLLQNDYTVMMDTNFHRIFILIGIFSTTLFSSMSNLIGSSRVLNRLSHDKLFGCLLRPAKIEIGDRNPVVSVVITWICVVLVFLVGAMNKIAKLTSIFFLLSYMGVNVATLALELTSAPNFRPTFKYFSWQTCALGVIATGTMMLVVDASMSALGVVVLMTLIMVLHYQAPSVSSGSISQALIYHQVRKYLLLLDVRKEHVKYWRPQILLLVSRPASACSLLDFVNDLKKSGLYVVGHVRKGDMDSSAVVDPLQQVFPYWLSLIDYLKLKAFVELTMSNNIRHGIQQLMRLSGLGAMKPNTVVIGFHELAPSQVTLQESQLLKDLRFSKIDRAAVVEYFTAGDYMPKELDGNLERLTPIDYVNVLKDVLHMTKNLCVARHFSKLDKEALSRGWNGQKRYIDVWPVDLQKPQETGLGWDNSSLFLLQLACILSMSSRWRTYTKLRVFICVNSLQDMHRRERQLKNMLQTLRINGESSVVPWDHVVCHYQPTTGVAANAAIPSVDLPSAYITAFNDMVKRYSEEAAITLLNLPVPPDNAEENADKYLELVRNLTDALPPTLLVHGVSSMKKDAENETLLHAYEHDEQSSKYFVKPDSRYPIDDDSDKTDGKQIAVSKWPTIAATAMVGVGWLSNEVALAWVHERVPDDYHPLPDLFFSHFPEIRGAIRIAEYIMIILLVSALLVMFTHQHRWIVIRRTFFCIAMAYCFRALCVTIFQVPVPSVNTYCAPKSNSSFELVAGRVVKMFWSAGIEQLRPRELCGDLIVSGHTLTIFTAFLVFKTYAPQRIQPLSHVYHVLAFAALFSILLARKHYLIDIVLGYTVSTRVFMEYHALAASYHNGTFETNPLAWSWWSCLIPYFESDAPSNFHNHLLLYNRSTARIVITKWCLLVAASTSQKALAGKEEEEEDVVTRGITRNVLPAKRKPRFSIANILDEIEGEEEDVDVEEEVEIEVKTPEKSSRSRPKIGAKMKEGNLPIECKLEGSELWAKFFDLGTEMIITKSGRRMFPTVKVSFSNVIMDAIYYIFLDVVPVDSKRYRYIYNKSAWLTAGKAEPVPKNRYYLHPDSPFTGDQLLKHVISFEKTKLTNNEVDKTGHLILNSMHKYQPRIHIVQRSKSNPLDPNKVVMADEQHCTYTFPETQFMAVTAYQNQLITKLKIEKNPFAKGFRDPTGRSPDEMERSPGDMSPMMLSNFYHSSAIQQAMFQQCLSKTLQINPSIMMLYQNVFPNGAGLTAPSLPTANPEISLK</sequence>
<evidence type="ECO:0000256" key="13">
    <source>
        <dbReference type="SAM" id="MobiDB-lite"/>
    </source>
</evidence>
<dbReference type="PROSITE" id="PS50252">
    <property type="entry name" value="TBOX_3"/>
    <property type="match status" value="1"/>
</dbReference>
<dbReference type="FunFam" id="2.60.40.820:FF:000008">
    <property type="entry name" value="T-box transcription factor TBX20"/>
    <property type="match status" value="1"/>
</dbReference>
<keyword evidence="8 12" id="KW-0238">DNA-binding</keyword>
<feature type="transmembrane region" description="Helical" evidence="14">
    <location>
        <begin position="395"/>
        <end position="417"/>
    </location>
</feature>
<dbReference type="Pfam" id="PF00324">
    <property type="entry name" value="AA_permease"/>
    <property type="match status" value="1"/>
</dbReference>
<comment type="subcellular location">
    <subcellularLocation>
        <location evidence="1">Membrane</location>
        <topology evidence="1">Multi-pass membrane protein</topology>
    </subcellularLocation>
    <subcellularLocation>
        <location evidence="12">Nucleus</location>
    </subcellularLocation>
</comment>
<keyword evidence="5 14" id="KW-0812">Transmembrane</keyword>
<feature type="transmembrane region" description="Helical" evidence="14">
    <location>
        <begin position="507"/>
        <end position="526"/>
    </location>
</feature>
<feature type="transmembrane region" description="Helical" evidence="14">
    <location>
        <begin position="359"/>
        <end position="383"/>
    </location>
</feature>
<dbReference type="eggNOG" id="KOG1288">
    <property type="taxonomic scope" value="Eukaryota"/>
</dbReference>
<dbReference type="GO" id="GO:0015379">
    <property type="term" value="F:potassium:chloride symporter activity"/>
    <property type="evidence" value="ECO:0007669"/>
    <property type="project" value="TreeGrafter"/>
</dbReference>
<dbReference type="Pfam" id="PF00907">
    <property type="entry name" value="T-box"/>
    <property type="match status" value="1"/>
</dbReference>
<dbReference type="PANTHER" id="PTHR11827:SF72">
    <property type="entry name" value="GH08340P"/>
    <property type="match status" value="1"/>
</dbReference>
<feature type="transmembrane region" description="Helical" evidence="14">
    <location>
        <begin position="533"/>
        <end position="550"/>
    </location>
</feature>
<dbReference type="STRING" id="1561998.A0A1I7TG87"/>
<keyword evidence="10" id="KW-0804">Transcription</keyword>
<dbReference type="CDD" id="cd01610">
    <property type="entry name" value="PAP2_like"/>
    <property type="match status" value="1"/>
</dbReference>
<evidence type="ECO:0000313" key="17">
    <source>
        <dbReference type="WBParaSite" id="Csp11.Scaffold605.g5637.t1"/>
    </source>
</evidence>
<dbReference type="CDD" id="cd20193">
    <property type="entry name" value="T-box_TBX20-like"/>
    <property type="match status" value="1"/>
</dbReference>
<evidence type="ECO:0000256" key="6">
    <source>
        <dbReference type="ARBA" id="ARBA00022989"/>
    </source>
</evidence>
<evidence type="ECO:0000256" key="3">
    <source>
        <dbReference type="ARBA" id="ARBA00019359"/>
    </source>
</evidence>
<evidence type="ECO:0000256" key="5">
    <source>
        <dbReference type="ARBA" id="ARBA00022692"/>
    </source>
</evidence>
<keyword evidence="7" id="KW-0805">Transcription regulation</keyword>
<evidence type="ECO:0000256" key="1">
    <source>
        <dbReference type="ARBA" id="ARBA00004141"/>
    </source>
</evidence>
<dbReference type="InterPro" id="IPR036960">
    <property type="entry name" value="T-box_sf"/>
</dbReference>
<dbReference type="Pfam" id="PF14360">
    <property type="entry name" value="PAP2_C"/>
    <property type="match status" value="1"/>
</dbReference>
<dbReference type="InterPro" id="IPR018186">
    <property type="entry name" value="TF_T-box_CS"/>
</dbReference>
<dbReference type="GO" id="GO:0055064">
    <property type="term" value="P:chloride ion homeostasis"/>
    <property type="evidence" value="ECO:0007669"/>
    <property type="project" value="TreeGrafter"/>
</dbReference>
<feature type="transmembrane region" description="Helical" evidence="14">
    <location>
        <begin position="207"/>
        <end position="227"/>
    </location>
</feature>
<dbReference type="GO" id="GO:0045893">
    <property type="term" value="P:positive regulation of DNA-templated transcription"/>
    <property type="evidence" value="ECO:0007669"/>
    <property type="project" value="InterPro"/>
</dbReference>
<dbReference type="eggNOG" id="KOG3058">
    <property type="taxonomic scope" value="Eukaryota"/>
</dbReference>
<reference evidence="17" key="1">
    <citation type="submission" date="2016-11" db="UniProtKB">
        <authorList>
            <consortium name="WormBaseParasite"/>
        </authorList>
    </citation>
    <scope>IDENTIFICATION</scope>
</reference>
<accession>A0A1I7TG87</accession>
<dbReference type="InterPro" id="IPR008967">
    <property type="entry name" value="p53-like_TF_DNA-bd_sf"/>
</dbReference>
<dbReference type="GO" id="GO:0003677">
    <property type="term" value="F:DNA binding"/>
    <property type="evidence" value="ECO:0007669"/>
    <property type="project" value="UniProtKB-UniRule"/>
</dbReference>
<keyword evidence="9 14" id="KW-0472">Membrane</keyword>
<keyword evidence="16" id="KW-1185">Reference proteome</keyword>
<feature type="transmembrane region" description="Helical" evidence="14">
    <location>
        <begin position="233"/>
        <end position="252"/>
    </location>
</feature>
<evidence type="ECO:0000256" key="9">
    <source>
        <dbReference type="ARBA" id="ARBA00023136"/>
    </source>
</evidence>
<feature type="region of interest" description="Disordered" evidence="13">
    <location>
        <begin position="33"/>
        <end position="78"/>
    </location>
</feature>
<evidence type="ECO:0000256" key="7">
    <source>
        <dbReference type="ARBA" id="ARBA00023015"/>
    </source>
</evidence>
<evidence type="ECO:0000256" key="4">
    <source>
        <dbReference type="ARBA" id="ARBA00022448"/>
    </source>
</evidence>
<evidence type="ECO:0000256" key="12">
    <source>
        <dbReference type="PROSITE-ProRule" id="PRU00201"/>
    </source>
</evidence>
<dbReference type="GO" id="GO:0055075">
    <property type="term" value="P:potassium ion homeostasis"/>
    <property type="evidence" value="ECO:0007669"/>
    <property type="project" value="TreeGrafter"/>
</dbReference>
<evidence type="ECO:0000256" key="11">
    <source>
        <dbReference type="ARBA" id="ARBA00023242"/>
    </source>
</evidence>
<feature type="transmembrane region" description="Helical" evidence="14">
    <location>
        <begin position="474"/>
        <end position="495"/>
    </location>
</feature>
<evidence type="ECO:0000256" key="8">
    <source>
        <dbReference type="ARBA" id="ARBA00023125"/>
    </source>
</evidence>
<keyword evidence="6 14" id="KW-1133">Transmembrane helix</keyword>
<feature type="transmembrane region" description="Helical" evidence="14">
    <location>
        <begin position="1168"/>
        <end position="1186"/>
    </location>
</feature>
<dbReference type="PROSITE" id="PS01264">
    <property type="entry name" value="TBOX_2"/>
    <property type="match status" value="1"/>
</dbReference>
<keyword evidence="4" id="KW-0813">Transport</keyword>
<feature type="transmembrane region" description="Helical" evidence="14">
    <location>
        <begin position="163"/>
        <end position="186"/>
    </location>
</feature>
<dbReference type="Gene3D" id="1.20.1740.10">
    <property type="entry name" value="Amino acid/polyamine transporter I"/>
    <property type="match status" value="1"/>
</dbReference>
<dbReference type="GO" id="GO:0048731">
    <property type="term" value="P:system development"/>
    <property type="evidence" value="ECO:0007669"/>
    <property type="project" value="UniProtKB-ARBA"/>
</dbReference>
<name>A0A1I7TG87_9PELO</name>
<dbReference type="InterPro" id="IPR018491">
    <property type="entry name" value="SLC12_C"/>
</dbReference>
<proteinExistence type="inferred from homology"/>
<dbReference type="PRINTS" id="PR00937">
    <property type="entry name" value="TBOX"/>
</dbReference>
<dbReference type="PROSITE" id="PS01283">
    <property type="entry name" value="TBOX_1"/>
    <property type="match status" value="1"/>
</dbReference>
<feature type="transmembrane region" description="Helical" evidence="14">
    <location>
        <begin position="83"/>
        <end position="104"/>
    </location>
</feature>
<organism evidence="16 17">
    <name type="scientific">Caenorhabditis tropicalis</name>
    <dbReference type="NCBI Taxonomy" id="1561998"/>
    <lineage>
        <taxon>Eukaryota</taxon>
        <taxon>Metazoa</taxon>
        <taxon>Ecdysozoa</taxon>
        <taxon>Nematoda</taxon>
        <taxon>Chromadorea</taxon>
        <taxon>Rhabditida</taxon>
        <taxon>Rhabditina</taxon>
        <taxon>Rhabditomorpha</taxon>
        <taxon>Rhabditoidea</taxon>
        <taxon>Rhabditidae</taxon>
        <taxon>Peloderinae</taxon>
        <taxon>Caenorhabditis</taxon>
    </lineage>
</organism>
<protein>
    <recommendedName>
        <fullName evidence="3">Solute carrier family 12 member 9</fullName>
    </recommendedName>
</protein>
<evidence type="ECO:0000256" key="2">
    <source>
        <dbReference type="ARBA" id="ARBA00010593"/>
    </source>
</evidence>
<feature type="transmembrane region" description="Helical" evidence="14">
    <location>
        <begin position="1077"/>
        <end position="1098"/>
    </location>
</feature>
<feature type="domain" description="T-box" evidence="15">
    <location>
        <begin position="1359"/>
        <end position="1546"/>
    </location>
</feature>